<dbReference type="AlphaFoldDB" id="A0A432VWQ5"/>
<dbReference type="InterPro" id="IPR000160">
    <property type="entry name" value="GGDEF_dom"/>
</dbReference>
<evidence type="ECO:0000259" key="4">
    <source>
        <dbReference type="PROSITE" id="PS50112"/>
    </source>
</evidence>
<dbReference type="InterPro" id="IPR029787">
    <property type="entry name" value="Nucleotide_cyclase"/>
</dbReference>
<dbReference type="NCBIfam" id="TIGR00229">
    <property type="entry name" value="sensory_box"/>
    <property type="match status" value="3"/>
</dbReference>
<dbReference type="SMART" id="SM00267">
    <property type="entry name" value="GGDEF"/>
    <property type="match status" value="1"/>
</dbReference>
<dbReference type="InterPro" id="IPR013655">
    <property type="entry name" value="PAS_fold_3"/>
</dbReference>
<gene>
    <name evidence="7" type="ORF">CWE08_07250</name>
</gene>
<dbReference type="InterPro" id="IPR000700">
    <property type="entry name" value="PAS-assoc_C"/>
</dbReference>
<dbReference type="Gene3D" id="3.30.70.270">
    <property type="match status" value="1"/>
</dbReference>
<proteinExistence type="predicted"/>
<dbReference type="RefSeq" id="WP_241973858.1">
    <property type="nucleotide sequence ID" value="NZ_PIPJ01000004.1"/>
</dbReference>
<dbReference type="PANTHER" id="PTHR45138:SF9">
    <property type="entry name" value="DIGUANYLATE CYCLASE DGCM-RELATED"/>
    <property type="match status" value="1"/>
</dbReference>
<comment type="cofactor">
    <cofactor evidence="1">
        <name>Mg(2+)</name>
        <dbReference type="ChEBI" id="CHEBI:18420"/>
    </cofactor>
</comment>
<dbReference type="InterPro" id="IPR035965">
    <property type="entry name" value="PAS-like_dom_sf"/>
</dbReference>
<feature type="domain" description="PAS" evidence="4">
    <location>
        <begin position="152"/>
        <end position="210"/>
    </location>
</feature>
<dbReference type="NCBIfam" id="TIGR00254">
    <property type="entry name" value="GGDEF"/>
    <property type="match status" value="1"/>
</dbReference>
<evidence type="ECO:0000313" key="7">
    <source>
        <dbReference type="EMBL" id="RUO20891.1"/>
    </source>
</evidence>
<dbReference type="PROSITE" id="PS50113">
    <property type="entry name" value="PAC"/>
    <property type="match status" value="1"/>
</dbReference>
<dbReference type="SUPFAM" id="SSF55073">
    <property type="entry name" value="Nucleotide cyclase"/>
    <property type="match status" value="1"/>
</dbReference>
<dbReference type="SUPFAM" id="SSF55785">
    <property type="entry name" value="PYP-like sensor domain (PAS domain)"/>
    <property type="match status" value="3"/>
</dbReference>
<dbReference type="EMBL" id="PIPJ01000004">
    <property type="protein sequence ID" value="RUO20891.1"/>
    <property type="molecule type" value="Genomic_DNA"/>
</dbReference>
<keyword evidence="8" id="KW-1185">Reference proteome</keyword>
<dbReference type="InterPro" id="IPR043128">
    <property type="entry name" value="Rev_trsase/Diguanyl_cyclase"/>
</dbReference>
<dbReference type="CDD" id="cd00130">
    <property type="entry name" value="PAS"/>
    <property type="match status" value="3"/>
</dbReference>
<dbReference type="Proteomes" id="UP000288395">
    <property type="component" value="Unassembled WGS sequence"/>
</dbReference>
<dbReference type="PROSITE" id="PS50887">
    <property type="entry name" value="GGDEF"/>
    <property type="match status" value="1"/>
</dbReference>
<dbReference type="PANTHER" id="PTHR45138">
    <property type="entry name" value="REGULATORY COMPONENTS OF SENSORY TRANSDUCTION SYSTEM"/>
    <property type="match status" value="1"/>
</dbReference>
<feature type="domain" description="PAS" evidence="4">
    <location>
        <begin position="34"/>
        <end position="80"/>
    </location>
</feature>
<dbReference type="InterPro" id="IPR050469">
    <property type="entry name" value="Diguanylate_Cyclase"/>
</dbReference>
<evidence type="ECO:0000259" key="5">
    <source>
        <dbReference type="PROSITE" id="PS50113"/>
    </source>
</evidence>
<dbReference type="FunFam" id="3.30.70.270:FF:000001">
    <property type="entry name" value="Diguanylate cyclase domain protein"/>
    <property type="match status" value="1"/>
</dbReference>
<dbReference type="InterPro" id="IPR000014">
    <property type="entry name" value="PAS"/>
</dbReference>
<feature type="domain" description="GGDEF" evidence="6">
    <location>
        <begin position="420"/>
        <end position="553"/>
    </location>
</feature>
<dbReference type="GO" id="GO:0052621">
    <property type="term" value="F:diguanylate cyclase activity"/>
    <property type="evidence" value="ECO:0007669"/>
    <property type="project" value="UniProtKB-EC"/>
</dbReference>
<sequence>MNKENDEAFWLAAIIEGSDIGTWLWNVQTGETVFNERWAALIGYTLEELKPISIETWLKYAHPQDLERSEKLLDQHFRGETDFYHCDARMKHKDGHWVWVRDHGKVVTRTAEGEPEWVAGSHIPIHDEIGIQSQVNRLSAIADTIPGMIYEFRQDANGTTSFPFASSGIYSIYGVTPEQVKEDASQAFQVIHPDDLERVAQSIQDSYETLDDWYCQYRVTTNGVERWVTGYAVPQRADDGSVSWFGQIVDTTSEKLVELQLQQSTQNLERAQWIGRLGYWQANMETGELFWSDVIYEIFGVSKDIFTPSVDAFSNFVHPDDIELVRESERKAAITGVHDVVHRIINPDGTIRWVHELADLTLNENQKFFSGTVRDITEQKLYEKELERLSLTDELTGVYNRRYFVEQLKSVLHKVKERGKQACVAIVDIDHFKSINDQYGHAGGDKVLRKLAEFVRQRSRATDTFARLGGEEFGIIMSDCTLDKAVEKLNTIRKEISELSFEHENQRFSISITAGVTAIRPLDKNIDAALKRADDALYEGKTAGRNRVISAVNE</sequence>
<evidence type="ECO:0000256" key="3">
    <source>
        <dbReference type="ARBA" id="ARBA00034247"/>
    </source>
</evidence>
<dbReference type="Pfam" id="PF00990">
    <property type="entry name" value="GGDEF"/>
    <property type="match status" value="1"/>
</dbReference>
<protein>
    <recommendedName>
        <fullName evidence="2">diguanylate cyclase</fullName>
        <ecNumber evidence="2">2.7.7.65</ecNumber>
    </recommendedName>
</protein>
<dbReference type="SMART" id="SM00091">
    <property type="entry name" value="PAS"/>
    <property type="match status" value="3"/>
</dbReference>
<evidence type="ECO:0000256" key="2">
    <source>
        <dbReference type="ARBA" id="ARBA00012528"/>
    </source>
</evidence>
<dbReference type="PROSITE" id="PS50112">
    <property type="entry name" value="PAS"/>
    <property type="match status" value="2"/>
</dbReference>
<dbReference type="Gene3D" id="2.10.70.100">
    <property type="match status" value="1"/>
</dbReference>
<evidence type="ECO:0000313" key="8">
    <source>
        <dbReference type="Proteomes" id="UP000288395"/>
    </source>
</evidence>
<reference evidence="8" key="1">
    <citation type="journal article" date="2018" name="Front. Microbiol.">
        <title>Genome-Based Analysis Reveals the Taxonomy and Diversity of the Family Idiomarinaceae.</title>
        <authorList>
            <person name="Liu Y."/>
            <person name="Lai Q."/>
            <person name="Shao Z."/>
        </authorList>
    </citation>
    <scope>NUCLEOTIDE SEQUENCE [LARGE SCALE GENOMIC DNA]</scope>
    <source>
        <strain evidence="8">GBPy7</strain>
    </source>
</reference>
<accession>A0A432VWQ5</accession>
<dbReference type="CDD" id="cd01949">
    <property type="entry name" value="GGDEF"/>
    <property type="match status" value="1"/>
</dbReference>
<feature type="domain" description="PAC" evidence="5">
    <location>
        <begin position="338"/>
        <end position="388"/>
    </location>
</feature>
<name>A0A432VWQ5_9GAMM</name>
<dbReference type="Gene3D" id="3.30.450.20">
    <property type="entry name" value="PAS domain"/>
    <property type="match status" value="3"/>
</dbReference>
<organism evidence="7 8">
    <name type="scientific">Aliidiomarina iranensis</name>
    <dbReference type="NCBI Taxonomy" id="1434071"/>
    <lineage>
        <taxon>Bacteria</taxon>
        <taxon>Pseudomonadati</taxon>
        <taxon>Pseudomonadota</taxon>
        <taxon>Gammaproteobacteria</taxon>
        <taxon>Alteromonadales</taxon>
        <taxon>Idiomarinaceae</taxon>
        <taxon>Aliidiomarina</taxon>
    </lineage>
</organism>
<evidence type="ECO:0000259" key="6">
    <source>
        <dbReference type="PROSITE" id="PS50887"/>
    </source>
</evidence>
<dbReference type="Pfam" id="PF08447">
    <property type="entry name" value="PAS_3"/>
    <property type="match status" value="3"/>
</dbReference>
<comment type="caution">
    <text evidence="7">The sequence shown here is derived from an EMBL/GenBank/DDBJ whole genome shotgun (WGS) entry which is preliminary data.</text>
</comment>
<dbReference type="SMART" id="SM00086">
    <property type="entry name" value="PAC"/>
    <property type="match status" value="3"/>
</dbReference>
<dbReference type="InterPro" id="IPR001610">
    <property type="entry name" value="PAC"/>
</dbReference>
<dbReference type="EC" id="2.7.7.65" evidence="2"/>
<comment type="catalytic activity">
    <reaction evidence="3">
        <text>2 GTP = 3',3'-c-di-GMP + 2 diphosphate</text>
        <dbReference type="Rhea" id="RHEA:24898"/>
        <dbReference type="ChEBI" id="CHEBI:33019"/>
        <dbReference type="ChEBI" id="CHEBI:37565"/>
        <dbReference type="ChEBI" id="CHEBI:58805"/>
        <dbReference type="EC" id="2.7.7.65"/>
    </reaction>
</comment>
<evidence type="ECO:0000256" key="1">
    <source>
        <dbReference type="ARBA" id="ARBA00001946"/>
    </source>
</evidence>